<evidence type="ECO:0000313" key="1">
    <source>
        <dbReference type="EMBL" id="RUS92772.1"/>
    </source>
</evidence>
<dbReference type="AlphaFoldDB" id="A0A3S1A3J7"/>
<protein>
    <recommendedName>
        <fullName evidence="3">Tetraprenyl-beta-curcumene synthase</fullName>
    </recommendedName>
</protein>
<evidence type="ECO:0008006" key="3">
    <source>
        <dbReference type="Google" id="ProtNLM"/>
    </source>
</evidence>
<reference evidence="1" key="2">
    <citation type="journal article" date="2019" name="Genome Biol. Evol.">
        <title>Day and night: Metabolic profiles and evolutionary relationships of six axenic non-marine cyanobacteria.</title>
        <authorList>
            <person name="Will S.E."/>
            <person name="Henke P."/>
            <person name="Boedeker C."/>
            <person name="Huang S."/>
            <person name="Brinkmann H."/>
            <person name="Rohde M."/>
            <person name="Jarek M."/>
            <person name="Friedl T."/>
            <person name="Seufert S."/>
            <person name="Schumacher M."/>
            <person name="Overmann J."/>
            <person name="Neumann-Schaal M."/>
            <person name="Petersen J."/>
        </authorList>
    </citation>
    <scope>NUCLEOTIDE SEQUENCE [LARGE SCALE GENOMIC DNA]</scope>
    <source>
        <strain evidence="1">PCC 7102</strain>
    </source>
</reference>
<name>A0A3S1A3J7_9CYAN</name>
<accession>A0A3S1A3J7</accession>
<dbReference type="Pfam" id="PF10776">
    <property type="entry name" value="DUF2600"/>
    <property type="match status" value="1"/>
</dbReference>
<keyword evidence="2" id="KW-1185">Reference proteome</keyword>
<evidence type="ECO:0000313" key="2">
    <source>
        <dbReference type="Proteomes" id="UP000271624"/>
    </source>
</evidence>
<reference evidence="1" key="1">
    <citation type="submission" date="2018-12" db="EMBL/GenBank/DDBJ databases">
        <authorList>
            <person name="Will S."/>
            <person name="Neumann-Schaal M."/>
            <person name="Henke P."/>
        </authorList>
    </citation>
    <scope>NUCLEOTIDE SEQUENCE</scope>
    <source>
        <strain evidence="1">PCC 7102</strain>
    </source>
</reference>
<organism evidence="1 2">
    <name type="scientific">Dulcicalothrix desertica PCC 7102</name>
    <dbReference type="NCBI Taxonomy" id="232991"/>
    <lineage>
        <taxon>Bacteria</taxon>
        <taxon>Bacillati</taxon>
        <taxon>Cyanobacteriota</taxon>
        <taxon>Cyanophyceae</taxon>
        <taxon>Nostocales</taxon>
        <taxon>Calotrichaceae</taxon>
        <taxon>Dulcicalothrix</taxon>
    </lineage>
</organism>
<dbReference type="RefSeq" id="WP_127087713.1">
    <property type="nucleotide sequence ID" value="NZ_RSCL01000069.1"/>
</dbReference>
<dbReference type="OrthoDB" id="2371262at2"/>
<proteinExistence type="predicted"/>
<dbReference type="InterPro" id="IPR019712">
    <property type="entry name" value="YtpB-like"/>
</dbReference>
<comment type="caution">
    <text evidence="1">The sequence shown here is derived from an EMBL/GenBank/DDBJ whole genome shotgun (WGS) entry which is preliminary data.</text>
</comment>
<dbReference type="Proteomes" id="UP000271624">
    <property type="component" value="Unassembled WGS sequence"/>
</dbReference>
<gene>
    <name evidence="1" type="ORF">DSM106972_098220</name>
</gene>
<sequence length="349" mass="40918">MYIPVSPWGLMSETYFKVFPAVRNYLNHWKIQAQQIPNLELRKQACASIEDKQFHCEGGSIYGLLAMSHWQEAVEFIVAYQTISDYLDNLCDRSNSLDPKDFRALHESMVHALMLDSQDTNYYWARDDQADGGYLQKLVRTCQLVLRKVSNYSKIAPTLHELANYYCDLQVHKHVKLDERVPRLKTWFCSHQENLPPLRWYEFSACAGSTLGIFCLVAYAFDRNLSDELTLQVKNSYFPWVQGLHILLDYLIDQEEDRINGDLNFCFYYKNNDEIVERFEYFIKNAMRSVSQLPHTRFHQLINQALLGVYLSNKKVKKQQEVQNIAKQLIHLGGNPASFFFRSRLLMSH</sequence>
<dbReference type="EMBL" id="RSCL01000069">
    <property type="protein sequence ID" value="RUS92772.1"/>
    <property type="molecule type" value="Genomic_DNA"/>
</dbReference>